<accession>A0A8S4RE55</accession>
<reference evidence="1" key="1">
    <citation type="submission" date="2022-03" db="EMBL/GenBank/DDBJ databases">
        <authorList>
            <person name="Lindestad O."/>
        </authorList>
    </citation>
    <scope>NUCLEOTIDE SEQUENCE</scope>
</reference>
<dbReference type="EMBL" id="CAKXAJ010025028">
    <property type="protein sequence ID" value="CAH2234112.1"/>
    <property type="molecule type" value="Genomic_DNA"/>
</dbReference>
<keyword evidence="2" id="KW-1185">Reference proteome</keyword>
<proteinExistence type="predicted"/>
<name>A0A8S4RE55_9NEOP</name>
<comment type="caution">
    <text evidence="1">The sequence shown here is derived from an EMBL/GenBank/DDBJ whole genome shotgun (WGS) entry which is preliminary data.</text>
</comment>
<protein>
    <submittedName>
        <fullName evidence="1">Jg5815 protein</fullName>
    </submittedName>
</protein>
<sequence>MNCGQQGKDLNTEEKIIQYRLTIWHGRATTMSSEGKNIMCDPGSTSWFHRWQQCVTVIPNVGATVGAKKFADQQRVGSW</sequence>
<dbReference type="Proteomes" id="UP000838756">
    <property type="component" value="Unassembled WGS sequence"/>
</dbReference>
<organism evidence="1 2">
    <name type="scientific">Pararge aegeria aegeria</name>
    <dbReference type="NCBI Taxonomy" id="348720"/>
    <lineage>
        <taxon>Eukaryota</taxon>
        <taxon>Metazoa</taxon>
        <taxon>Ecdysozoa</taxon>
        <taxon>Arthropoda</taxon>
        <taxon>Hexapoda</taxon>
        <taxon>Insecta</taxon>
        <taxon>Pterygota</taxon>
        <taxon>Neoptera</taxon>
        <taxon>Endopterygota</taxon>
        <taxon>Lepidoptera</taxon>
        <taxon>Glossata</taxon>
        <taxon>Ditrysia</taxon>
        <taxon>Papilionoidea</taxon>
        <taxon>Nymphalidae</taxon>
        <taxon>Satyrinae</taxon>
        <taxon>Satyrini</taxon>
        <taxon>Parargina</taxon>
        <taxon>Pararge</taxon>
    </lineage>
</organism>
<gene>
    <name evidence="1" type="primary">jg5815</name>
    <name evidence="1" type="ORF">PAEG_LOCUS11987</name>
</gene>
<evidence type="ECO:0000313" key="2">
    <source>
        <dbReference type="Proteomes" id="UP000838756"/>
    </source>
</evidence>
<evidence type="ECO:0000313" key="1">
    <source>
        <dbReference type="EMBL" id="CAH2234112.1"/>
    </source>
</evidence>
<dbReference type="AlphaFoldDB" id="A0A8S4RE55"/>